<gene>
    <name evidence="3" type="ORF">COU33_04185</name>
</gene>
<organism evidence="3 4">
    <name type="scientific">Candidatus Magasanikbacteria bacterium CG10_big_fil_rev_8_21_14_0_10_43_6</name>
    <dbReference type="NCBI Taxonomy" id="1974650"/>
    <lineage>
        <taxon>Bacteria</taxon>
        <taxon>Candidatus Magasanikiibacteriota</taxon>
    </lineage>
</organism>
<dbReference type="EMBL" id="PFBZ01000182">
    <property type="protein sequence ID" value="PIT86254.1"/>
    <property type="molecule type" value="Genomic_DNA"/>
</dbReference>
<dbReference type="Pfam" id="PF02882">
    <property type="entry name" value="THF_DHG_CYH_C"/>
    <property type="match status" value="1"/>
</dbReference>
<keyword evidence="3" id="KW-0378">Hydrolase</keyword>
<accession>A0A2M6W0C4</accession>
<dbReference type="PANTHER" id="PTHR48099">
    <property type="entry name" value="C-1-TETRAHYDROFOLATE SYNTHASE, CYTOPLASMIC-RELATED"/>
    <property type="match status" value="1"/>
</dbReference>
<reference evidence="4" key="1">
    <citation type="submission" date="2017-09" db="EMBL/GenBank/DDBJ databases">
        <title>Depth-based differentiation of microbial function through sediment-hosted aquifers and enrichment of novel symbionts in the deep terrestrial subsurface.</title>
        <authorList>
            <person name="Probst A.J."/>
            <person name="Ladd B."/>
            <person name="Jarett J.K."/>
            <person name="Geller-Mcgrath D.E."/>
            <person name="Sieber C.M.K."/>
            <person name="Emerson J.B."/>
            <person name="Anantharaman K."/>
            <person name="Thomas B.C."/>
            <person name="Malmstrom R."/>
            <person name="Stieglmeier M."/>
            <person name="Klingl A."/>
            <person name="Woyke T."/>
            <person name="Ryan C.M."/>
            <person name="Banfield J.F."/>
        </authorList>
    </citation>
    <scope>NUCLEOTIDE SEQUENCE [LARGE SCALE GENOMIC DNA]</scope>
</reference>
<dbReference type="GO" id="GO:0035999">
    <property type="term" value="P:tetrahydrofolate interconversion"/>
    <property type="evidence" value="ECO:0007669"/>
    <property type="project" value="TreeGrafter"/>
</dbReference>
<comment type="caution">
    <text evidence="3">The sequence shown here is derived from an EMBL/GenBank/DDBJ whole genome shotgun (WGS) entry which is preliminary data.</text>
</comment>
<dbReference type="PRINTS" id="PR00085">
    <property type="entry name" value="THFDHDRGNASE"/>
</dbReference>
<dbReference type="Gene3D" id="3.40.50.10860">
    <property type="entry name" value="Leucine Dehydrogenase, chain A, domain 1"/>
    <property type="match status" value="1"/>
</dbReference>
<dbReference type="Gene3D" id="3.40.50.720">
    <property type="entry name" value="NAD(P)-binding Rossmann-like Domain"/>
    <property type="match status" value="1"/>
</dbReference>
<evidence type="ECO:0000259" key="2">
    <source>
        <dbReference type="Pfam" id="PF02882"/>
    </source>
</evidence>
<proteinExistence type="predicted"/>
<dbReference type="AlphaFoldDB" id="A0A2M6W0C4"/>
<evidence type="ECO:0000256" key="1">
    <source>
        <dbReference type="ARBA" id="ARBA00012776"/>
    </source>
</evidence>
<keyword evidence="3" id="KW-0560">Oxidoreductase</keyword>
<evidence type="ECO:0000313" key="3">
    <source>
        <dbReference type="EMBL" id="PIT86254.1"/>
    </source>
</evidence>
<dbReference type="GO" id="GO:0005829">
    <property type="term" value="C:cytosol"/>
    <property type="evidence" value="ECO:0007669"/>
    <property type="project" value="TreeGrafter"/>
</dbReference>
<dbReference type="PANTHER" id="PTHR48099:SF5">
    <property type="entry name" value="C-1-TETRAHYDROFOLATE SYNTHASE, CYTOPLASMIC"/>
    <property type="match status" value="1"/>
</dbReference>
<feature type="domain" description="Tetrahydrofolate dehydrogenase/cyclohydrolase NAD(P)-binding" evidence="2">
    <location>
        <begin position="17"/>
        <end position="156"/>
    </location>
</feature>
<evidence type="ECO:0000313" key="4">
    <source>
        <dbReference type="Proteomes" id="UP000229362"/>
    </source>
</evidence>
<dbReference type="GO" id="GO:0004488">
    <property type="term" value="F:methylenetetrahydrofolate dehydrogenase (NADP+) activity"/>
    <property type="evidence" value="ECO:0007669"/>
    <property type="project" value="InterPro"/>
</dbReference>
<dbReference type="GO" id="GO:0004477">
    <property type="term" value="F:methenyltetrahydrofolate cyclohydrolase activity"/>
    <property type="evidence" value="ECO:0007669"/>
    <property type="project" value="UniProtKB-EC"/>
</dbReference>
<dbReference type="Proteomes" id="UP000229362">
    <property type="component" value="Unassembled WGS sequence"/>
</dbReference>
<dbReference type="InterPro" id="IPR036291">
    <property type="entry name" value="NAD(P)-bd_dom_sf"/>
</dbReference>
<feature type="non-terminal residue" evidence="3">
    <location>
        <position position="1"/>
    </location>
</feature>
<dbReference type="InterPro" id="IPR000672">
    <property type="entry name" value="THF_DH/CycHdrlase"/>
</dbReference>
<name>A0A2M6W0C4_9BACT</name>
<dbReference type="CDD" id="cd01080">
    <property type="entry name" value="NAD_bind_m-THF_DH_Cyclohyd"/>
    <property type="match status" value="1"/>
</dbReference>
<dbReference type="SUPFAM" id="SSF51735">
    <property type="entry name" value="NAD(P)-binding Rossmann-fold domains"/>
    <property type="match status" value="1"/>
</dbReference>
<dbReference type="InterPro" id="IPR020631">
    <property type="entry name" value="THF_DH/CycHdrlase_NAD-bd_dom"/>
</dbReference>
<protein>
    <recommendedName>
        <fullName evidence="1">methenyltetrahydrofolate cyclohydrolase</fullName>
        <ecNumber evidence="1">3.5.4.9</ecNumber>
    </recommendedName>
</protein>
<dbReference type="EC" id="3.5.4.9" evidence="1"/>
<sequence length="161" mass="16875">THDNLGKLVMKTHTIVPPTPGAVMAILDSLHVSLKGKTVALVGAGVLVGKPLSIMMMNAEATVITCNIHTKNIKQYTNHADIIVTGVGKKHVLTADMVGNGQIIIDAGVDFENNLMFGDVEFDTVSKKAAHITPTPGGVGPLTVAQLLLNTAICAEELMQA</sequence>